<keyword evidence="2" id="KW-0732">Signal</keyword>
<gene>
    <name evidence="4" type="ORF">HG543_18050</name>
</gene>
<feature type="signal peptide" evidence="2">
    <location>
        <begin position="1"/>
        <end position="17"/>
    </location>
</feature>
<dbReference type="GO" id="GO:0032259">
    <property type="term" value="P:methylation"/>
    <property type="evidence" value="ECO:0007669"/>
    <property type="project" value="UniProtKB-KW"/>
</dbReference>
<dbReference type="Proteomes" id="UP000518300">
    <property type="component" value="Unassembled WGS sequence"/>
</dbReference>
<dbReference type="Gene3D" id="3.40.50.150">
    <property type="entry name" value="Vaccinia Virus protein VP39"/>
    <property type="match status" value="1"/>
</dbReference>
<dbReference type="PANTHER" id="PTHR43861:SF3">
    <property type="entry name" value="PUTATIVE (AFU_ORTHOLOGUE AFUA_2G14390)-RELATED"/>
    <property type="match status" value="1"/>
</dbReference>
<name>A0A848LCP4_9BACT</name>
<keyword evidence="5" id="KW-1185">Reference proteome</keyword>
<protein>
    <submittedName>
        <fullName evidence="4">Class I SAM-dependent methyltransferase</fullName>
    </submittedName>
</protein>
<dbReference type="PANTHER" id="PTHR43861">
    <property type="entry name" value="TRANS-ACONITATE 2-METHYLTRANSFERASE-RELATED"/>
    <property type="match status" value="1"/>
</dbReference>
<feature type="domain" description="Methyltransferase" evidence="3">
    <location>
        <begin position="76"/>
        <end position="172"/>
    </location>
</feature>
<dbReference type="SUPFAM" id="SSF53335">
    <property type="entry name" value="S-adenosyl-L-methionine-dependent methyltransferases"/>
    <property type="match status" value="1"/>
</dbReference>
<dbReference type="Pfam" id="PF13649">
    <property type="entry name" value="Methyltransf_25"/>
    <property type="match status" value="1"/>
</dbReference>
<keyword evidence="1 4" id="KW-0808">Transferase</keyword>
<feature type="chain" id="PRO_5032653905" evidence="2">
    <location>
        <begin position="18"/>
        <end position="240"/>
    </location>
</feature>
<evidence type="ECO:0000259" key="3">
    <source>
        <dbReference type="Pfam" id="PF13649"/>
    </source>
</evidence>
<dbReference type="EMBL" id="JABBJJ010000077">
    <property type="protein sequence ID" value="NMO16749.1"/>
    <property type="molecule type" value="Genomic_DNA"/>
</dbReference>
<sequence length="240" mass="26123">MRASLLALLLLSLPACRRETPAPPPPVPAAAPARTRVPAEPMSWLGADWLTREEREAEEQPEVMLDALGLKPGMRVADVGAGVGFHTVRLARRVAPGGHVWATDIQEEMVSRLRSNVEAAGLNNVTPVLTKPDETGLPDGQLDLVLMVDVFHELAEPERMLAKLRRALAPGGRVALVEFRAEDPNVPIKQEHKMSVAQVDAELEAAGFRRVQRFDGLPWQHLLVYSLASTDGGPSGRPLQ</sequence>
<evidence type="ECO:0000256" key="1">
    <source>
        <dbReference type="ARBA" id="ARBA00022679"/>
    </source>
</evidence>
<accession>A0A848LCP4</accession>
<reference evidence="4 5" key="1">
    <citation type="submission" date="2020-04" db="EMBL/GenBank/DDBJ databases">
        <title>Draft genome of Pyxidicoccus fallax type strain.</title>
        <authorList>
            <person name="Whitworth D.E."/>
        </authorList>
    </citation>
    <scope>NUCLEOTIDE SEQUENCE [LARGE SCALE GENOMIC DNA]</scope>
    <source>
        <strain evidence="4 5">DSM 14698</strain>
    </source>
</reference>
<proteinExistence type="predicted"/>
<dbReference type="GO" id="GO:0008168">
    <property type="term" value="F:methyltransferase activity"/>
    <property type="evidence" value="ECO:0007669"/>
    <property type="project" value="UniProtKB-KW"/>
</dbReference>
<comment type="caution">
    <text evidence="4">The sequence shown here is derived from an EMBL/GenBank/DDBJ whole genome shotgun (WGS) entry which is preliminary data.</text>
</comment>
<evidence type="ECO:0000313" key="5">
    <source>
        <dbReference type="Proteomes" id="UP000518300"/>
    </source>
</evidence>
<dbReference type="InterPro" id="IPR041698">
    <property type="entry name" value="Methyltransf_25"/>
</dbReference>
<dbReference type="AlphaFoldDB" id="A0A848LCP4"/>
<dbReference type="InterPro" id="IPR029063">
    <property type="entry name" value="SAM-dependent_MTases_sf"/>
</dbReference>
<keyword evidence="4" id="KW-0489">Methyltransferase</keyword>
<dbReference type="RefSeq" id="WP_169346037.1">
    <property type="nucleotide sequence ID" value="NZ_JABBJJ010000077.1"/>
</dbReference>
<organism evidence="4 5">
    <name type="scientific">Pyxidicoccus fallax</name>
    <dbReference type="NCBI Taxonomy" id="394095"/>
    <lineage>
        <taxon>Bacteria</taxon>
        <taxon>Pseudomonadati</taxon>
        <taxon>Myxococcota</taxon>
        <taxon>Myxococcia</taxon>
        <taxon>Myxococcales</taxon>
        <taxon>Cystobacterineae</taxon>
        <taxon>Myxococcaceae</taxon>
        <taxon>Pyxidicoccus</taxon>
    </lineage>
</organism>
<evidence type="ECO:0000256" key="2">
    <source>
        <dbReference type="SAM" id="SignalP"/>
    </source>
</evidence>
<evidence type="ECO:0000313" key="4">
    <source>
        <dbReference type="EMBL" id="NMO16749.1"/>
    </source>
</evidence>
<dbReference type="CDD" id="cd02440">
    <property type="entry name" value="AdoMet_MTases"/>
    <property type="match status" value="1"/>
</dbReference>